<evidence type="ECO:0000256" key="1">
    <source>
        <dbReference type="ARBA" id="ARBA00022603"/>
    </source>
</evidence>
<evidence type="ECO:0000259" key="5">
    <source>
        <dbReference type="Pfam" id="PF08100"/>
    </source>
</evidence>
<dbReference type="EMBL" id="MSIF01000010">
    <property type="protein sequence ID" value="OLF09197.1"/>
    <property type="molecule type" value="Genomic_DNA"/>
</dbReference>
<dbReference type="Proteomes" id="UP000185696">
    <property type="component" value="Unassembled WGS sequence"/>
</dbReference>
<dbReference type="GO" id="GO:0046983">
    <property type="term" value="F:protein dimerization activity"/>
    <property type="evidence" value="ECO:0007669"/>
    <property type="project" value="InterPro"/>
</dbReference>
<keyword evidence="7" id="KW-1185">Reference proteome</keyword>
<proteinExistence type="predicted"/>
<dbReference type="Gene3D" id="1.10.10.10">
    <property type="entry name" value="Winged helix-like DNA-binding domain superfamily/Winged helix DNA-binding domain"/>
    <property type="match status" value="1"/>
</dbReference>
<dbReference type="PROSITE" id="PS51683">
    <property type="entry name" value="SAM_OMT_II"/>
    <property type="match status" value="1"/>
</dbReference>
<dbReference type="OrthoDB" id="582216at2"/>
<dbReference type="PANTHER" id="PTHR43712:SF2">
    <property type="entry name" value="O-METHYLTRANSFERASE CICE"/>
    <property type="match status" value="1"/>
</dbReference>
<dbReference type="Pfam" id="PF00891">
    <property type="entry name" value="Methyltransf_2"/>
    <property type="match status" value="1"/>
</dbReference>
<organism evidence="6 7">
    <name type="scientific">Actinophytocola xinjiangensis</name>
    <dbReference type="NCBI Taxonomy" id="485602"/>
    <lineage>
        <taxon>Bacteria</taxon>
        <taxon>Bacillati</taxon>
        <taxon>Actinomycetota</taxon>
        <taxon>Actinomycetes</taxon>
        <taxon>Pseudonocardiales</taxon>
        <taxon>Pseudonocardiaceae</taxon>
    </lineage>
</organism>
<reference evidence="6 7" key="1">
    <citation type="submission" date="2016-12" db="EMBL/GenBank/DDBJ databases">
        <title>The draft genome sequence of Actinophytocola xinjiangensis.</title>
        <authorList>
            <person name="Wang W."/>
            <person name="Yuan L."/>
        </authorList>
    </citation>
    <scope>NUCLEOTIDE SEQUENCE [LARGE SCALE GENOMIC DNA]</scope>
    <source>
        <strain evidence="6 7">CGMCC 4.4663</strain>
    </source>
</reference>
<evidence type="ECO:0000313" key="7">
    <source>
        <dbReference type="Proteomes" id="UP000185696"/>
    </source>
</evidence>
<evidence type="ECO:0000256" key="3">
    <source>
        <dbReference type="ARBA" id="ARBA00022691"/>
    </source>
</evidence>
<name>A0A7Z0WKP2_9PSEU</name>
<dbReference type="GO" id="GO:0032259">
    <property type="term" value="P:methylation"/>
    <property type="evidence" value="ECO:0007669"/>
    <property type="project" value="UniProtKB-KW"/>
</dbReference>
<feature type="domain" description="O-methyltransferase C-terminal" evidence="4">
    <location>
        <begin position="128"/>
        <end position="313"/>
    </location>
</feature>
<keyword evidence="2 6" id="KW-0808">Transferase</keyword>
<dbReference type="Gene3D" id="3.40.50.150">
    <property type="entry name" value="Vaccinia Virus protein VP39"/>
    <property type="match status" value="1"/>
</dbReference>
<dbReference type="InterPro" id="IPR016461">
    <property type="entry name" value="COMT-like"/>
</dbReference>
<dbReference type="InterPro" id="IPR001077">
    <property type="entry name" value="COMT_C"/>
</dbReference>
<dbReference type="InterPro" id="IPR036388">
    <property type="entry name" value="WH-like_DNA-bd_sf"/>
</dbReference>
<dbReference type="SUPFAM" id="SSF46785">
    <property type="entry name" value="Winged helix' DNA-binding domain"/>
    <property type="match status" value="1"/>
</dbReference>
<gene>
    <name evidence="6" type="ORF">BLA60_21170</name>
</gene>
<accession>A0A7Z0WKP2</accession>
<evidence type="ECO:0000313" key="6">
    <source>
        <dbReference type="EMBL" id="OLF09197.1"/>
    </source>
</evidence>
<dbReference type="InterPro" id="IPR029063">
    <property type="entry name" value="SAM-dependent_MTases_sf"/>
</dbReference>
<dbReference type="InterPro" id="IPR012967">
    <property type="entry name" value="COMT_dimerisation"/>
</dbReference>
<dbReference type="Pfam" id="PF08100">
    <property type="entry name" value="Dimerisation"/>
    <property type="match status" value="1"/>
</dbReference>
<keyword evidence="3" id="KW-0949">S-adenosyl-L-methionine</keyword>
<keyword evidence="1 6" id="KW-0489">Methyltransferase</keyword>
<dbReference type="InterPro" id="IPR036390">
    <property type="entry name" value="WH_DNA-bd_sf"/>
</dbReference>
<dbReference type="SUPFAM" id="SSF53335">
    <property type="entry name" value="S-adenosyl-L-methionine-dependent methyltransferases"/>
    <property type="match status" value="1"/>
</dbReference>
<dbReference type="RefSeq" id="WP_075134788.1">
    <property type="nucleotide sequence ID" value="NZ_MSIF01000010.1"/>
</dbReference>
<feature type="domain" description="O-methyltransferase dimerisation" evidence="5">
    <location>
        <begin position="10"/>
        <end position="77"/>
    </location>
</feature>
<comment type="caution">
    <text evidence="6">The sequence shown here is derived from an EMBL/GenBank/DDBJ whole genome shotgun (WGS) entry which is preliminary data.</text>
</comment>
<sequence length="333" mass="36731">MIPPSLEHAVFGIFSTSALHLADSHGVFTHLVDHERASTQDLSTALGVDEETLGRLLRVLVAFGVLRHADGGRYRLADGVAPYVDSRDPRYLMGFVEHLIESTNQRLPQLDAYLAKGKHVVDAELPAPFDVLYRDEESTGQFLAAMWQLSFHVSYELAELAQLGDTRELVDVGGANGPFSVAALLTNPELRSTVFDLPQVEPFLTANAGRYQLEDRLAFRGGNFFTDPLPTGDCVAFGYILSDWDDETCAMLLRKAFEACRPGGRVLVMDRLFDENREGPLATAVMNLSMYFETEGRHRTAGEYLALMTDAGFTGCAVYRSTADKHLLAGHRA</sequence>
<evidence type="ECO:0000256" key="2">
    <source>
        <dbReference type="ARBA" id="ARBA00022679"/>
    </source>
</evidence>
<evidence type="ECO:0000259" key="4">
    <source>
        <dbReference type="Pfam" id="PF00891"/>
    </source>
</evidence>
<dbReference type="AlphaFoldDB" id="A0A7Z0WKP2"/>
<protein>
    <submittedName>
        <fullName evidence="6">Hydroxyneurosporene methyltransferase</fullName>
    </submittedName>
</protein>
<dbReference type="GO" id="GO:0008171">
    <property type="term" value="F:O-methyltransferase activity"/>
    <property type="evidence" value="ECO:0007669"/>
    <property type="project" value="InterPro"/>
</dbReference>
<dbReference type="PIRSF" id="PIRSF005739">
    <property type="entry name" value="O-mtase"/>
    <property type="match status" value="1"/>
</dbReference>
<dbReference type="PANTHER" id="PTHR43712">
    <property type="entry name" value="PUTATIVE (AFU_ORTHOLOGUE AFUA_4G14580)-RELATED"/>
    <property type="match status" value="1"/>
</dbReference>